<reference evidence="1 2" key="1">
    <citation type="submission" date="2019-08" db="EMBL/GenBank/DDBJ databases">
        <title>Whole genome of Aphis craccivora.</title>
        <authorList>
            <person name="Voronova N.V."/>
            <person name="Shulinski R.S."/>
            <person name="Bandarenka Y.V."/>
            <person name="Zhorov D.G."/>
            <person name="Warner D."/>
        </authorList>
    </citation>
    <scope>NUCLEOTIDE SEQUENCE [LARGE SCALE GENOMIC DNA]</scope>
    <source>
        <strain evidence="1">180601</strain>
        <tissue evidence="1">Whole Body</tissue>
    </source>
</reference>
<sequence length="47" mass="5823">MGQLHISRRKLCYFVVLTNNWTNIEKIKYNSTFWESKMIHKLRAFYL</sequence>
<proteinExistence type="predicted"/>
<comment type="caution">
    <text evidence="1">The sequence shown here is derived from an EMBL/GenBank/DDBJ whole genome shotgun (WGS) entry which is preliminary data.</text>
</comment>
<evidence type="ECO:0000313" key="1">
    <source>
        <dbReference type="EMBL" id="KAF0716020.1"/>
    </source>
</evidence>
<keyword evidence="2" id="KW-1185">Reference proteome</keyword>
<dbReference type="Proteomes" id="UP000478052">
    <property type="component" value="Unassembled WGS sequence"/>
</dbReference>
<dbReference type="EMBL" id="VUJU01010063">
    <property type="protein sequence ID" value="KAF0716020.1"/>
    <property type="molecule type" value="Genomic_DNA"/>
</dbReference>
<gene>
    <name evidence="1" type="ORF">FWK35_00027810</name>
</gene>
<dbReference type="OrthoDB" id="6614680at2759"/>
<protein>
    <submittedName>
        <fullName evidence="1">Uncharacterized protein</fullName>
    </submittedName>
</protein>
<dbReference type="AlphaFoldDB" id="A0A6G0VZV4"/>
<organism evidence="1 2">
    <name type="scientific">Aphis craccivora</name>
    <name type="common">Cowpea aphid</name>
    <dbReference type="NCBI Taxonomy" id="307492"/>
    <lineage>
        <taxon>Eukaryota</taxon>
        <taxon>Metazoa</taxon>
        <taxon>Ecdysozoa</taxon>
        <taxon>Arthropoda</taxon>
        <taxon>Hexapoda</taxon>
        <taxon>Insecta</taxon>
        <taxon>Pterygota</taxon>
        <taxon>Neoptera</taxon>
        <taxon>Paraneoptera</taxon>
        <taxon>Hemiptera</taxon>
        <taxon>Sternorrhyncha</taxon>
        <taxon>Aphidomorpha</taxon>
        <taxon>Aphidoidea</taxon>
        <taxon>Aphididae</taxon>
        <taxon>Aphidini</taxon>
        <taxon>Aphis</taxon>
        <taxon>Aphis</taxon>
    </lineage>
</organism>
<accession>A0A6G0VZV4</accession>
<dbReference type="Gene3D" id="3.90.320.10">
    <property type="match status" value="1"/>
</dbReference>
<name>A0A6G0VZV4_APHCR</name>
<evidence type="ECO:0000313" key="2">
    <source>
        <dbReference type="Proteomes" id="UP000478052"/>
    </source>
</evidence>
<dbReference type="InterPro" id="IPR011604">
    <property type="entry name" value="PDDEXK-like_dom_sf"/>
</dbReference>